<evidence type="ECO:0000256" key="2">
    <source>
        <dbReference type="ARBA" id="ARBA00008583"/>
    </source>
</evidence>
<evidence type="ECO:0000256" key="6">
    <source>
        <dbReference type="ARBA" id="ARBA00022989"/>
    </source>
</evidence>
<evidence type="ECO:0000313" key="11">
    <source>
        <dbReference type="Proteomes" id="UP000319792"/>
    </source>
</evidence>
<keyword evidence="11" id="KW-1185">Reference proteome</keyword>
<organism evidence="10 11">
    <name type="scientific">Tsukamurella sputi</name>
    <dbReference type="NCBI Taxonomy" id="2591848"/>
    <lineage>
        <taxon>Bacteria</taxon>
        <taxon>Bacillati</taxon>
        <taxon>Actinomycetota</taxon>
        <taxon>Actinomycetes</taxon>
        <taxon>Mycobacteriales</taxon>
        <taxon>Tsukamurellaceae</taxon>
        <taxon>Tsukamurella</taxon>
    </lineage>
</organism>
<keyword evidence="7 8" id="KW-0472">Membrane</keyword>
<dbReference type="FunFam" id="1.20.1740.10:FF:000001">
    <property type="entry name" value="Amino acid permease"/>
    <property type="match status" value="1"/>
</dbReference>
<dbReference type="PIRSF" id="PIRSF006060">
    <property type="entry name" value="AA_transporter"/>
    <property type="match status" value="1"/>
</dbReference>
<dbReference type="Pfam" id="PF00324">
    <property type="entry name" value="AA_permease"/>
    <property type="match status" value="1"/>
</dbReference>
<protein>
    <submittedName>
        <fullName evidence="10">Amino acid permease</fullName>
    </submittedName>
</protein>
<accession>A0A5C5RQN0</accession>
<feature type="transmembrane region" description="Helical" evidence="8">
    <location>
        <begin position="198"/>
        <end position="223"/>
    </location>
</feature>
<dbReference type="InterPro" id="IPR004840">
    <property type="entry name" value="Amino_acid_permease_CS"/>
</dbReference>
<feature type="transmembrane region" description="Helical" evidence="8">
    <location>
        <begin position="334"/>
        <end position="353"/>
    </location>
</feature>
<dbReference type="GO" id="GO:0016020">
    <property type="term" value="C:membrane"/>
    <property type="evidence" value="ECO:0007669"/>
    <property type="project" value="UniProtKB-SubCell"/>
</dbReference>
<dbReference type="RefSeq" id="WP_146434524.1">
    <property type="nucleotide sequence ID" value="NZ_VIGV01000003.1"/>
</dbReference>
<evidence type="ECO:0000256" key="1">
    <source>
        <dbReference type="ARBA" id="ARBA00004141"/>
    </source>
</evidence>
<feature type="transmembrane region" description="Helical" evidence="8">
    <location>
        <begin position="17"/>
        <end position="38"/>
    </location>
</feature>
<evidence type="ECO:0000259" key="9">
    <source>
        <dbReference type="Pfam" id="PF00324"/>
    </source>
</evidence>
<dbReference type="GO" id="GO:0055085">
    <property type="term" value="P:transmembrane transport"/>
    <property type="evidence" value="ECO:0007669"/>
    <property type="project" value="InterPro"/>
</dbReference>
<feature type="transmembrane region" description="Helical" evidence="8">
    <location>
        <begin position="359"/>
        <end position="380"/>
    </location>
</feature>
<evidence type="ECO:0000256" key="5">
    <source>
        <dbReference type="ARBA" id="ARBA00022970"/>
    </source>
</evidence>
<dbReference type="PROSITE" id="PS00218">
    <property type="entry name" value="AMINO_ACID_PERMEASE_1"/>
    <property type="match status" value="1"/>
</dbReference>
<dbReference type="EMBL" id="VIGV01000003">
    <property type="protein sequence ID" value="TWS24471.1"/>
    <property type="molecule type" value="Genomic_DNA"/>
</dbReference>
<proteinExistence type="inferred from homology"/>
<keyword evidence="4 8" id="KW-0812">Transmembrane</keyword>
<evidence type="ECO:0000256" key="4">
    <source>
        <dbReference type="ARBA" id="ARBA00022692"/>
    </source>
</evidence>
<evidence type="ECO:0000256" key="3">
    <source>
        <dbReference type="ARBA" id="ARBA00022448"/>
    </source>
</evidence>
<feature type="transmembrane region" description="Helical" evidence="8">
    <location>
        <begin position="428"/>
        <end position="448"/>
    </location>
</feature>
<keyword evidence="5" id="KW-0029">Amino-acid transport</keyword>
<dbReference type="PANTHER" id="PTHR43495:SF5">
    <property type="entry name" value="GAMMA-AMINOBUTYRIC ACID PERMEASE"/>
    <property type="match status" value="1"/>
</dbReference>
<feature type="transmembrane region" description="Helical" evidence="8">
    <location>
        <begin position="94"/>
        <end position="119"/>
    </location>
</feature>
<feature type="transmembrane region" description="Helical" evidence="8">
    <location>
        <begin position="125"/>
        <end position="146"/>
    </location>
</feature>
<feature type="transmembrane region" description="Helical" evidence="8">
    <location>
        <begin position="158"/>
        <end position="178"/>
    </location>
</feature>
<sequence>MTAVGTHLRRSMKPRQLIMISLGGAIGAGLFVGTGAAVGVAGPAIAVSFLIAGLVVVLVMRMMGELVAADPASGAFSVHAEKALGPVAGRTIGWLYWVQVVAVVAAEATAAAAIVGAAFPLIPQWAAAFGFMVFFTAVNLVGVGAFGAFEYWFAAVKVLAVLGFLGVGLALLFGWLPGSASPGTSNLFGHGGFAPTGITGVAAGLLIVIFAFGGTEIVAIAAAETTDPQRNTGRAIRTIVWRILVFYVGSVLLIVALVPWNSPALATGPFVEVLRLAHVPGAAGLMSLIIVVALLSSLNAMLFSASRMIHSLSERGAAPRAFSALTARSVPRNAVLASVAFGFLTVVLNYLVPDKVLPLLLNVVGSTILVLWTFVAVSQIRLRNRARREGTEDALPLKMWCFPYLSYLALALLAGVAVLAMFDTAARNQLLATAALTVTIAAACWWSLRHAGR</sequence>
<feature type="transmembrane region" description="Helical" evidence="8">
    <location>
        <begin position="244"/>
        <end position="262"/>
    </location>
</feature>
<evidence type="ECO:0000256" key="7">
    <source>
        <dbReference type="ARBA" id="ARBA00023136"/>
    </source>
</evidence>
<keyword evidence="6 8" id="KW-1133">Transmembrane helix</keyword>
<dbReference type="InterPro" id="IPR004841">
    <property type="entry name" value="AA-permease/SLC12A_dom"/>
</dbReference>
<dbReference type="OrthoDB" id="5297508at2"/>
<dbReference type="Gene3D" id="1.20.1740.10">
    <property type="entry name" value="Amino acid/polyamine transporter I"/>
    <property type="match status" value="1"/>
</dbReference>
<feature type="transmembrane region" description="Helical" evidence="8">
    <location>
        <begin position="44"/>
        <end position="63"/>
    </location>
</feature>
<comment type="caution">
    <text evidence="10">The sequence shown here is derived from an EMBL/GenBank/DDBJ whole genome shotgun (WGS) entry which is preliminary data.</text>
</comment>
<reference evidence="10 11" key="2">
    <citation type="submission" date="2019-08" db="EMBL/GenBank/DDBJ databases">
        <title>Tsukamurella conjunctivitidis sp. nov., Tsukamurella assacharolytica sp. nov. and Tsukamurella sputae sp. nov. isolated from patients with conjunctivitis, bacteraemia (lymphoma) and respiratory infection (sputum) in Hong Kong.</title>
        <authorList>
            <person name="Fok K.M.N."/>
            <person name="Fong J.Y.H."/>
        </authorList>
    </citation>
    <scope>NUCLEOTIDE SEQUENCE [LARGE SCALE GENOMIC DNA]</scope>
    <source>
        <strain evidence="10 11">HKU70</strain>
    </source>
</reference>
<dbReference type="GO" id="GO:0006865">
    <property type="term" value="P:amino acid transport"/>
    <property type="evidence" value="ECO:0007669"/>
    <property type="project" value="UniProtKB-KW"/>
</dbReference>
<dbReference type="AlphaFoldDB" id="A0A5C5RQN0"/>
<feature type="transmembrane region" description="Helical" evidence="8">
    <location>
        <begin position="282"/>
        <end position="305"/>
    </location>
</feature>
<comment type="similarity">
    <text evidence="2">Belongs to the amino acid-polyamine-organocation (APC) superfamily. Amino acid transporter (AAT) (TC 2.A.3.1) family.</text>
</comment>
<feature type="domain" description="Amino acid permease/ SLC12A" evidence="9">
    <location>
        <begin position="17"/>
        <end position="427"/>
    </location>
</feature>
<dbReference type="PANTHER" id="PTHR43495">
    <property type="entry name" value="GABA PERMEASE"/>
    <property type="match status" value="1"/>
</dbReference>
<evidence type="ECO:0000256" key="8">
    <source>
        <dbReference type="SAM" id="Phobius"/>
    </source>
</evidence>
<comment type="subcellular location">
    <subcellularLocation>
        <location evidence="1">Membrane</location>
        <topology evidence="1">Multi-pass membrane protein</topology>
    </subcellularLocation>
</comment>
<name>A0A5C5RQN0_9ACTN</name>
<evidence type="ECO:0000313" key="10">
    <source>
        <dbReference type="EMBL" id="TWS24471.1"/>
    </source>
</evidence>
<keyword evidence="3" id="KW-0813">Transport</keyword>
<feature type="transmembrane region" description="Helical" evidence="8">
    <location>
        <begin position="401"/>
        <end position="422"/>
    </location>
</feature>
<reference evidence="10 11" key="1">
    <citation type="submission" date="2019-06" db="EMBL/GenBank/DDBJ databases">
        <authorList>
            <person name="Teng J.L.L."/>
            <person name="Lee H.H."/>
            <person name="Lau S.K.P."/>
            <person name="Woo P.C.Y."/>
        </authorList>
    </citation>
    <scope>NUCLEOTIDE SEQUENCE [LARGE SCALE GENOMIC DNA]</scope>
    <source>
        <strain evidence="10 11">HKU70</strain>
    </source>
</reference>
<gene>
    <name evidence="10" type="ORF">FK268_10625</name>
</gene>
<dbReference type="Proteomes" id="UP000319792">
    <property type="component" value="Unassembled WGS sequence"/>
</dbReference>